<comment type="catalytic activity">
    <reaction evidence="3">
        <text>adenosylcob(III)inamide + GTP = adenosylcob(III)inamide phosphate + GDP + H(+)</text>
        <dbReference type="Rhea" id="RHEA:15765"/>
        <dbReference type="ChEBI" id="CHEBI:2480"/>
        <dbReference type="ChEBI" id="CHEBI:15378"/>
        <dbReference type="ChEBI" id="CHEBI:37565"/>
        <dbReference type="ChEBI" id="CHEBI:58189"/>
        <dbReference type="ChEBI" id="CHEBI:58502"/>
        <dbReference type="EC" id="2.7.1.156"/>
    </reaction>
</comment>
<evidence type="ECO:0000256" key="15">
    <source>
        <dbReference type="PIRSR" id="PIRSR006135-1"/>
    </source>
</evidence>
<dbReference type="PIRSF" id="PIRSF006135">
    <property type="entry name" value="CobU"/>
    <property type="match status" value="1"/>
</dbReference>
<dbReference type="OrthoDB" id="9788370at2"/>
<dbReference type="AlphaFoldDB" id="A0A1G8ZDB1"/>
<evidence type="ECO:0000256" key="10">
    <source>
        <dbReference type="ARBA" id="ARBA00022741"/>
    </source>
</evidence>
<evidence type="ECO:0000256" key="9">
    <source>
        <dbReference type="ARBA" id="ARBA00022679"/>
    </source>
</evidence>
<keyword evidence="9 14" id="KW-0808">Transferase</keyword>
<dbReference type="PANTHER" id="PTHR34848">
    <property type="match status" value="1"/>
</dbReference>
<dbReference type="EC" id="2.7.1.156" evidence="14"/>
<evidence type="ECO:0000313" key="17">
    <source>
        <dbReference type="EMBL" id="SDK13116.1"/>
    </source>
</evidence>
<dbReference type="SUPFAM" id="SSF52540">
    <property type="entry name" value="P-loop containing nucleoside triphosphate hydrolases"/>
    <property type="match status" value="1"/>
</dbReference>
<comment type="catalytic activity">
    <reaction evidence="1 14">
        <text>adenosylcob(III)inamide + ATP = adenosylcob(III)inamide phosphate + ADP + H(+)</text>
        <dbReference type="Rhea" id="RHEA:15769"/>
        <dbReference type="ChEBI" id="CHEBI:2480"/>
        <dbReference type="ChEBI" id="CHEBI:15378"/>
        <dbReference type="ChEBI" id="CHEBI:30616"/>
        <dbReference type="ChEBI" id="CHEBI:58502"/>
        <dbReference type="ChEBI" id="CHEBI:456216"/>
        <dbReference type="EC" id="2.7.1.156"/>
    </reaction>
</comment>
<dbReference type="PANTHER" id="PTHR34848:SF1">
    <property type="entry name" value="BIFUNCTIONAL ADENOSYLCOBALAMIN BIOSYNTHESIS PROTEIN COBU"/>
    <property type="match status" value="1"/>
</dbReference>
<evidence type="ECO:0000256" key="16">
    <source>
        <dbReference type="PIRSR" id="PIRSR006135-2"/>
    </source>
</evidence>
<evidence type="ECO:0000256" key="6">
    <source>
        <dbReference type="ARBA" id="ARBA00005159"/>
    </source>
</evidence>
<dbReference type="Proteomes" id="UP000199328">
    <property type="component" value="Unassembled WGS sequence"/>
</dbReference>
<evidence type="ECO:0000256" key="1">
    <source>
        <dbReference type="ARBA" id="ARBA00000312"/>
    </source>
</evidence>
<evidence type="ECO:0000256" key="5">
    <source>
        <dbReference type="ARBA" id="ARBA00004692"/>
    </source>
</evidence>
<dbReference type="NCBIfam" id="NF004469">
    <property type="entry name" value="PRK05800.1"/>
    <property type="match status" value="1"/>
</dbReference>
<proteinExistence type="inferred from homology"/>
<comment type="similarity">
    <text evidence="7 14">Belongs to the CobU/CobP family.</text>
</comment>
<evidence type="ECO:0000256" key="2">
    <source>
        <dbReference type="ARBA" id="ARBA00000711"/>
    </source>
</evidence>
<feature type="binding site" evidence="16">
    <location>
        <begin position="56"/>
        <end position="59"/>
    </location>
    <ligand>
        <name>GTP</name>
        <dbReference type="ChEBI" id="CHEBI:37565"/>
    </ligand>
</feature>
<dbReference type="Gene3D" id="3.40.50.300">
    <property type="entry name" value="P-loop containing nucleotide triphosphate hydrolases"/>
    <property type="match status" value="1"/>
</dbReference>
<dbReference type="Pfam" id="PF02283">
    <property type="entry name" value="CobU"/>
    <property type="match status" value="1"/>
</dbReference>
<dbReference type="GO" id="GO:0005524">
    <property type="term" value="F:ATP binding"/>
    <property type="evidence" value="ECO:0007669"/>
    <property type="project" value="UniProtKB-UniRule"/>
</dbReference>
<keyword evidence="10 14" id="KW-0547">Nucleotide-binding</keyword>
<dbReference type="STRING" id="990712.SAMN05216257_101687"/>
<evidence type="ECO:0000256" key="4">
    <source>
        <dbReference type="ARBA" id="ARBA00003889"/>
    </source>
</evidence>
<comment type="pathway">
    <text evidence="6 14">Cofactor biosynthesis; adenosylcobalamin biosynthesis; adenosylcobalamin from cob(II)yrinate a,c-diamide: step 5/7.</text>
</comment>
<feature type="binding site" evidence="16">
    <location>
        <position position="67"/>
    </location>
    <ligand>
        <name>GTP</name>
        <dbReference type="ChEBI" id="CHEBI:37565"/>
    </ligand>
</feature>
<organism evidence="17 18">
    <name type="scientific">Meinhardsimonia xiamenensis</name>
    <dbReference type="NCBI Taxonomy" id="990712"/>
    <lineage>
        <taxon>Bacteria</taxon>
        <taxon>Pseudomonadati</taxon>
        <taxon>Pseudomonadota</taxon>
        <taxon>Alphaproteobacteria</taxon>
        <taxon>Rhodobacterales</taxon>
        <taxon>Paracoccaceae</taxon>
        <taxon>Meinhardsimonia</taxon>
    </lineage>
</organism>
<evidence type="ECO:0000256" key="3">
    <source>
        <dbReference type="ARBA" id="ARBA00001522"/>
    </source>
</evidence>
<feature type="binding site" evidence="16">
    <location>
        <begin position="13"/>
        <end position="20"/>
    </location>
    <ligand>
        <name>GTP</name>
        <dbReference type="ChEBI" id="CHEBI:37565"/>
    </ligand>
</feature>
<sequence length="181" mass="18638">MQTLLPALSLVIGGARSGKSTFAERLVMGSGLAPVYVATAEAGDDPEMAARIAAHKARRGRNWREVEAGRALGAALGAARPGEAVLIDCITLWLTGILLAGDDLETAEEELLAALRSCAAPVVVVSSEVGAGIVPENALARRFRDAQGRLNQTLAARADLAVAVVAGLPLVLKGALPEALR</sequence>
<reference evidence="18" key="1">
    <citation type="submission" date="2016-10" db="EMBL/GenBank/DDBJ databases">
        <authorList>
            <person name="Varghese N."/>
            <person name="Submissions S."/>
        </authorList>
    </citation>
    <scope>NUCLEOTIDE SEQUENCE [LARGE SCALE GENOMIC DNA]</scope>
    <source>
        <strain evidence="18">CGMCC 1.10789</strain>
    </source>
</reference>
<keyword evidence="12 14" id="KW-0067">ATP-binding</keyword>
<evidence type="ECO:0000256" key="11">
    <source>
        <dbReference type="ARBA" id="ARBA00022777"/>
    </source>
</evidence>
<keyword evidence="13 14" id="KW-0342">GTP-binding</keyword>
<comment type="function">
    <text evidence="4 14">Catalyzes ATP-dependent phosphorylation of adenosylcobinamide and addition of GMP to adenosylcobinamide phosphate.</text>
</comment>
<evidence type="ECO:0000313" key="18">
    <source>
        <dbReference type="Proteomes" id="UP000199328"/>
    </source>
</evidence>
<comment type="pathway">
    <text evidence="5 14">Cofactor biosynthesis; adenosylcobalamin biosynthesis; adenosylcobalamin from cob(II)yrinate a,c-diamide: step 6/7.</text>
</comment>
<protein>
    <recommendedName>
        <fullName evidence="14">Bifunctional adenosylcobalamin biosynthesis protein</fullName>
        <ecNumber evidence="14">2.7.1.156</ecNumber>
        <ecNumber evidence="14">2.7.7.62</ecNumber>
    </recommendedName>
</protein>
<feature type="binding site" evidence="16">
    <location>
        <begin position="38"/>
        <end position="40"/>
    </location>
    <ligand>
        <name>GTP</name>
        <dbReference type="ChEBI" id="CHEBI:37565"/>
    </ligand>
</feature>
<keyword evidence="8 14" id="KW-0169">Cobalamin biosynthesis</keyword>
<dbReference type="GO" id="GO:0009236">
    <property type="term" value="P:cobalamin biosynthetic process"/>
    <property type="evidence" value="ECO:0007669"/>
    <property type="project" value="UniProtKB-UniRule"/>
</dbReference>
<evidence type="ECO:0000256" key="7">
    <source>
        <dbReference type="ARBA" id="ARBA00007490"/>
    </source>
</evidence>
<dbReference type="EC" id="2.7.7.62" evidence="14"/>
<dbReference type="InterPro" id="IPR003203">
    <property type="entry name" value="CobU/CobP"/>
</dbReference>
<dbReference type="GO" id="GO:0008820">
    <property type="term" value="F:cobinamide phosphate guanylyltransferase activity"/>
    <property type="evidence" value="ECO:0007669"/>
    <property type="project" value="UniProtKB-UniRule"/>
</dbReference>
<dbReference type="GO" id="GO:0005525">
    <property type="term" value="F:GTP binding"/>
    <property type="evidence" value="ECO:0007669"/>
    <property type="project" value="UniProtKB-UniRule"/>
</dbReference>
<comment type="catalytic activity">
    <reaction evidence="2 14">
        <text>adenosylcob(III)inamide phosphate + GTP + H(+) = adenosylcob(III)inamide-GDP + diphosphate</text>
        <dbReference type="Rhea" id="RHEA:22712"/>
        <dbReference type="ChEBI" id="CHEBI:15378"/>
        <dbReference type="ChEBI" id="CHEBI:33019"/>
        <dbReference type="ChEBI" id="CHEBI:37565"/>
        <dbReference type="ChEBI" id="CHEBI:58502"/>
        <dbReference type="ChEBI" id="CHEBI:60487"/>
        <dbReference type="EC" id="2.7.7.62"/>
    </reaction>
</comment>
<dbReference type="RefSeq" id="WP_092498111.1">
    <property type="nucleotide sequence ID" value="NZ_FNFV01000001.1"/>
</dbReference>
<dbReference type="UniPathway" id="UPA00148">
    <property type="reaction ID" value="UER00236"/>
</dbReference>
<dbReference type="GO" id="GO:0043752">
    <property type="term" value="F:adenosylcobinamide kinase activity"/>
    <property type="evidence" value="ECO:0007669"/>
    <property type="project" value="UniProtKB-EC"/>
</dbReference>
<feature type="binding site" evidence="16">
    <location>
        <position position="88"/>
    </location>
    <ligand>
        <name>GTP</name>
        <dbReference type="ChEBI" id="CHEBI:37565"/>
    </ligand>
</feature>
<name>A0A1G8ZDB1_9RHOB</name>
<dbReference type="EMBL" id="FNFV01000001">
    <property type="protein sequence ID" value="SDK13116.1"/>
    <property type="molecule type" value="Genomic_DNA"/>
</dbReference>
<dbReference type="InterPro" id="IPR027417">
    <property type="entry name" value="P-loop_NTPase"/>
</dbReference>
<keyword evidence="18" id="KW-1185">Reference proteome</keyword>
<keyword evidence="17" id="KW-0548">Nucleotidyltransferase</keyword>
<gene>
    <name evidence="17" type="ORF">SAMN05216257_101687</name>
</gene>
<feature type="active site" description="GMP-histidine intermediate" evidence="15">
    <location>
        <position position="55"/>
    </location>
</feature>
<evidence type="ECO:0000256" key="14">
    <source>
        <dbReference type="PIRNR" id="PIRNR006135"/>
    </source>
</evidence>
<accession>A0A1G8ZDB1</accession>
<evidence type="ECO:0000256" key="12">
    <source>
        <dbReference type="ARBA" id="ARBA00022840"/>
    </source>
</evidence>
<keyword evidence="11 14" id="KW-0418">Kinase</keyword>
<evidence type="ECO:0000256" key="13">
    <source>
        <dbReference type="ARBA" id="ARBA00023134"/>
    </source>
</evidence>
<evidence type="ECO:0000256" key="8">
    <source>
        <dbReference type="ARBA" id="ARBA00022573"/>
    </source>
</evidence>
<dbReference type="CDD" id="cd00544">
    <property type="entry name" value="CobU"/>
    <property type="match status" value="1"/>
</dbReference>